<name>A0ABQ2HAA6_9PSEU</name>
<keyword evidence="3" id="KW-1185">Reference proteome</keyword>
<dbReference type="EMBL" id="BMNC01000001">
    <property type="protein sequence ID" value="GGM69056.1"/>
    <property type="molecule type" value="Genomic_DNA"/>
</dbReference>
<proteinExistence type="predicted"/>
<gene>
    <name evidence="2" type="ORF">GCM10011609_00860</name>
</gene>
<protein>
    <submittedName>
        <fullName evidence="2">Uncharacterized protein</fullName>
    </submittedName>
</protein>
<dbReference type="Proteomes" id="UP000597656">
    <property type="component" value="Unassembled WGS sequence"/>
</dbReference>
<evidence type="ECO:0000313" key="2">
    <source>
        <dbReference type="EMBL" id="GGM69056.1"/>
    </source>
</evidence>
<evidence type="ECO:0000313" key="3">
    <source>
        <dbReference type="Proteomes" id="UP000597656"/>
    </source>
</evidence>
<accession>A0ABQ2HAA6</accession>
<feature type="compositionally biased region" description="Basic and acidic residues" evidence="1">
    <location>
        <begin position="124"/>
        <end position="135"/>
    </location>
</feature>
<sequence length="155" mass="16786">MGAVVVFAEVRRGSGKAGYVAIGPSAVERWLDLSTEELRAQVSRLVSARLPGDHAVWQAIRRHPSLVPRIRGVLSGLAATAAGGKDEAMQKVWISNARAALDQTTPPPVKAARKPVVEEAPEVEPEHVIDLREPEPAQQKQPHKAIPTMLFQEPS</sequence>
<comment type="caution">
    <text evidence="2">The sequence shown here is derived from an EMBL/GenBank/DDBJ whole genome shotgun (WGS) entry which is preliminary data.</text>
</comment>
<organism evidence="2 3">
    <name type="scientific">Lentzea pudingi</name>
    <dbReference type="NCBI Taxonomy" id="1789439"/>
    <lineage>
        <taxon>Bacteria</taxon>
        <taxon>Bacillati</taxon>
        <taxon>Actinomycetota</taxon>
        <taxon>Actinomycetes</taxon>
        <taxon>Pseudonocardiales</taxon>
        <taxon>Pseudonocardiaceae</taxon>
        <taxon>Lentzea</taxon>
    </lineage>
</organism>
<reference evidence="3" key="1">
    <citation type="journal article" date="2019" name="Int. J. Syst. Evol. Microbiol.">
        <title>The Global Catalogue of Microorganisms (GCM) 10K type strain sequencing project: providing services to taxonomists for standard genome sequencing and annotation.</title>
        <authorList>
            <consortium name="The Broad Institute Genomics Platform"/>
            <consortium name="The Broad Institute Genome Sequencing Center for Infectious Disease"/>
            <person name="Wu L."/>
            <person name="Ma J."/>
        </authorList>
    </citation>
    <scope>NUCLEOTIDE SEQUENCE [LARGE SCALE GENOMIC DNA]</scope>
    <source>
        <strain evidence="3">CGMCC 4.7319</strain>
    </source>
</reference>
<feature type="region of interest" description="Disordered" evidence="1">
    <location>
        <begin position="104"/>
        <end position="155"/>
    </location>
</feature>
<evidence type="ECO:0000256" key="1">
    <source>
        <dbReference type="SAM" id="MobiDB-lite"/>
    </source>
</evidence>